<evidence type="ECO:0000256" key="1">
    <source>
        <dbReference type="SAM" id="MobiDB-lite"/>
    </source>
</evidence>
<reference evidence="2" key="1">
    <citation type="submission" date="2023-06" db="EMBL/GenBank/DDBJ databases">
        <title>SYSU T00b26.</title>
        <authorList>
            <person name="Gao L."/>
            <person name="Fang B.-Z."/>
            <person name="Li W.-J."/>
        </authorList>
    </citation>
    <scope>NUCLEOTIDE SEQUENCE</scope>
    <source>
        <strain evidence="2">SYSU T00b26</strain>
    </source>
</reference>
<evidence type="ECO:0000313" key="3">
    <source>
        <dbReference type="Proteomes" id="UP001172738"/>
    </source>
</evidence>
<dbReference type="Proteomes" id="UP001172738">
    <property type="component" value="Unassembled WGS sequence"/>
</dbReference>
<keyword evidence="3" id="KW-1185">Reference proteome</keyword>
<organism evidence="2 3">
    <name type="scientific">Demequina zhanjiangensis</name>
    <dbReference type="NCBI Taxonomy" id="3051659"/>
    <lineage>
        <taxon>Bacteria</taxon>
        <taxon>Bacillati</taxon>
        <taxon>Actinomycetota</taxon>
        <taxon>Actinomycetes</taxon>
        <taxon>Micrococcales</taxon>
        <taxon>Demequinaceae</taxon>
        <taxon>Demequina</taxon>
    </lineage>
</organism>
<dbReference type="RefSeq" id="WP_301130031.1">
    <property type="nucleotide sequence ID" value="NZ_JAUHPV010000010.1"/>
</dbReference>
<gene>
    <name evidence="2" type="ORF">QQX04_13415</name>
</gene>
<protein>
    <submittedName>
        <fullName evidence="2">Uncharacterized protein</fullName>
    </submittedName>
</protein>
<comment type="caution">
    <text evidence="2">The sequence shown here is derived from an EMBL/GenBank/DDBJ whole genome shotgun (WGS) entry which is preliminary data.</text>
</comment>
<feature type="region of interest" description="Disordered" evidence="1">
    <location>
        <begin position="1"/>
        <end position="21"/>
    </location>
</feature>
<evidence type="ECO:0000313" key="2">
    <source>
        <dbReference type="EMBL" id="MDN4473994.1"/>
    </source>
</evidence>
<proteinExistence type="predicted"/>
<name>A0ABT8G4Y8_9MICO</name>
<sequence>MQHVALRQRQQQEGGADPAERLRHRIPIIRADALRAGSVTQRSRSAVLLTWDARTVRAWDAWGCGSRGLVCAASVAG</sequence>
<accession>A0ABT8G4Y8</accession>
<dbReference type="EMBL" id="JAUHPV010000010">
    <property type="protein sequence ID" value="MDN4473994.1"/>
    <property type="molecule type" value="Genomic_DNA"/>
</dbReference>